<evidence type="ECO:0000313" key="2">
    <source>
        <dbReference type="Proteomes" id="UP001252186"/>
    </source>
</evidence>
<organism evidence="1 2">
    <name type="scientific">Urechidicola vernalis</name>
    <dbReference type="NCBI Taxonomy" id="3075600"/>
    <lineage>
        <taxon>Bacteria</taxon>
        <taxon>Pseudomonadati</taxon>
        <taxon>Bacteroidota</taxon>
        <taxon>Flavobacteriia</taxon>
        <taxon>Flavobacteriales</taxon>
        <taxon>Flavobacteriaceae</taxon>
        <taxon>Urechidicola</taxon>
    </lineage>
</organism>
<gene>
    <name evidence="1" type="ORF">RM519_06700</name>
</gene>
<dbReference type="EMBL" id="JAVRHV010000002">
    <property type="protein sequence ID" value="MDT0552928.1"/>
    <property type="molecule type" value="Genomic_DNA"/>
</dbReference>
<evidence type="ECO:0008006" key="3">
    <source>
        <dbReference type="Google" id="ProtNLM"/>
    </source>
</evidence>
<protein>
    <recommendedName>
        <fullName evidence="3">Tetratricopeptide repeat protein</fullName>
    </recommendedName>
</protein>
<proteinExistence type="predicted"/>
<reference evidence="1 2" key="1">
    <citation type="submission" date="2023-09" db="EMBL/GenBank/DDBJ databases">
        <authorList>
            <person name="Rey-Velasco X."/>
        </authorList>
    </citation>
    <scope>NUCLEOTIDE SEQUENCE [LARGE SCALE GENOMIC DNA]</scope>
    <source>
        <strain evidence="1 2">P050</strain>
    </source>
</reference>
<name>A0ABU2Y7B7_9FLAO</name>
<evidence type="ECO:0000313" key="1">
    <source>
        <dbReference type="EMBL" id="MDT0552928.1"/>
    </source>
</evidence>
<dbReference type="RefSeq" id="WP_311592889.1">
    <property type="nucleotide sequence ID" value="NZ_JAVRHV010000002.1"/>
</dbReference>
<sequence length="515" mass="60643">MATEKKDALFTLIKSLSKSEKRQFKLYAGRLGGNTEANFIALFNVMDKQQRYDERGILQNTNIKKQQLSNSKAHLYKQLLISLRLSPLHQNVRSLIREQIEFATILYNKGLYKHSLKLLDKAKSSAIENEEDNLAYEIVELEKVIESQYITRSLSNRADTLSIQAKELSMRNVMTSKLSNLSLQLYSWLLRNGYAKSIEDIEQVTHYFNSHLPTYKISELGFKEKLFLYKAYLWYSLITQDFVASYRYSQKWIDIFNDKPSMKNVNPVFYLKGYNYLLESLFMIKHHKKFRVVLDGLRSEMELKSVMSNENTLALATVYYYQNKLNLYFLEADFEDGVKYVPIVLDNIEAYKKKIDAHHVMVFYYKIACMYFGVSDYKNSIIYLEKIISNKELSMREDLLCFSRVLNLVAHYEAGLDENIDVLIKSTFRFLIKMNDLHLVQRKMIDFLKSLSDLYPSELKSAFKKLRDELKEYENHPYEKRSFLYLDIISWLESNIEGVPIQTIISRKNSKLLPN</sequence>
<keyword evidence="2" id="KW-1185">Reference proteome</keyword>
<comment type="caution">
    <text evidence="1">The sequence shown here is derived from an EMBL/GenBank/DDBJ whole genome shotgun (WGS) entry which is preliminary data.</text>
</comment>
<accession>A0ABU2Y7B7</accession>
<dbReference type="Proteomes" id="UP001252186">
    <property type="component" value="Unassembled WGS sequence"/>
</dbReference>